<keyword evidence="7 8" id="KW-0472">Membrane</keyword>
<feature type="transmembrane region" description="Helical" evidence="8">
    <location>
        <begin position="929"/>
        <end position="948"/>
    </location>
</feature>
<evidence type="ECO:0000259" key="9">
    <source>
        <dbReference type="SMART" id="SM00703"/>
    </source>
</evidence>
<dbReference type="EMBL" id="VVIM01000002">
    <property type="protein sequence ID" value="KAB0801966.1"/>
    <property type="molecule type" value="Genomic_DNA"/>
</dbReference>
<evidence type="ECO:0000256" key="6">
    <source>
        <dbReference type="ARBA" id="ARBA00022989"/>
    </source>
</evidence>
<accession>A0A5N4AXB7</accession>
<reference evidence="10 11" key="1">
    <citation type="journal article" date="2018" name="Elife">
        <title>Firefly genomes illuminate parallel origins of bioluminescence in beetles.</title>
        <authorList>
            <person name="Fallon T.R."/>
            <person name="Lower S.E."/>
            <person name="Chang C.H."/>
            <person name="Bessho-Uehara M."/>
            <person name="Martin G.J."/>
            <person name="Bewick A.J."/>
            <person name="Behringer M."/>
            <person name="Debat H.J."/>
            <person name="Wong I."/>
            <person name="Day J.C."/>
            <person name="Suvorov A."/>
            <person name="Silva C.J."/>
            <person name="Stanger-Hall K.F."/>
            <person name="Hall D.W."/>
            <person name="Schmitz R.J."/>
            <person name="Nelson D.R."/>
            <person name="Lewis S.M."/>
            <person name="Shigenobu S."/>
            <person name="Bybee S.M."/>
            <person name="Larracuente A.M."/>
            <person name="Oba Y."/>
            <person name="Weng J.K."/>
        </authorList>
    </citation>
    <scope>NUCLEOTIDE SEQUENCE [LARGE SCALE GENOMIC DNA]</scope>
    <source>
        <strain evidence="10">1611_PpyrPB1</strain>
        <tissue evidence="10">Whole body</tissue>
    </source>
</reference>
<proteinExistence type="predicted"/>
<feature type="transmembrane region" description="Helical" evidence="8">
    <location>
        <begin position="232"/>
        <end position="256"/>
    </location>
</feature>
<feature type="transmembrane region" description="Helical" evidence="8">
    <location>
        <begin position="700"/>
        <end position="720"/>
    </location>
</feature>
<dbReference type="InterPro" id="IPR005599">
    <property type="entry name" value="GPI_mannosylTrfase"/>
</dbReference>
<dbReference type="Pfam" id="PF01757">
    <property type="entry name" value="Acyl_transf_3"/>
    <property type="match status" value="1"/>
</dbReference>
<dbReference type="Proteomes" id="UP000327044">
    <property type="component" value="Unassembled WGS sequence"/>
</dbReference>
<feature type="transmembrane region" description="Helical" evidence="8">
    <location>
        <begin position="144"/>
        <end position="171"/>
    </location>
</feature>
<evidence type="ECO:0000313" key="11">
    <source>
        <dbReference type="Proteomes" id="UP000327044"/>
    </source>
</evidence>
<feature type="transmembrane region" description="Helical" evidence="8">
    <location>
        <begin position="868"/>
        <end position="886"/>
    </location>
</feature>
<dbReference type="SMART" id="SM00703">
    <property type="entry name" value="NRF"/>
    <property type="match status" value="1"/>
</dbReference>
<protein>
    <recommendedName>
        <fullName evidence="9">Nose resistant-to-fluoxetine protein N-terminal domain-containing protein</fullName>
    </recommendedName>
</protein>
<comment type="subcellular location">
    <subcellularLocation>
        <location evidence="1">Endoplasmic reticulum membrane</location>
        <topology evidence="1">Multi-pass membrane protein</topology>
    </subcellularLocation>
</comment>
<dbReference type="PANTHER" id="PTHR11161:SF4">
    <property type="entry name" value="DROP DEAD"/>
    <property type="match status" value="1"/>
</dbReference>
<keyword evidence="4 8" id="KW-0812">Transmembrane</keyword>
<feature type="transmembrane region" description="Helical" evidence="8">
    <location>
        <begin position="97"/>
        <end position="117"/>
    </location>
</feature>
<feature type="transmembrane region" description="Helical" evidence="8">
    <location>
        <begin position="318"/>
        <end position="340"/>
    </location>
</feature>
<evidence type="ECO:0000256" key="8">
    <source>
        <dbReference type="SAM" id="Phobius"/>
    </source>
</evidence>
<gene>
    <name evidence="10" type="ORF">PPYR_04152</name>
</gene>
<dbReference type="InterPro" id="IPR006621">
    <property type="entry name" value="Nose-resist-to-fluoxetine_N"/>
</dbReference>
<keyword evidence="6 8" id="KW-1133">Transmembrane helix</keyword>
<dbReference type="GO" id="GO:0005789">
    <property type="term" value="C:endoplasmic reticulum membrane"/>
    <property type="evidence" value="ECO:0007669"/>
    <property type="project" value="UniProtKB-SubCell"/>
</dbReference>
<feature type="domain" description="Nose resistant-to-fluoxetine protein N-terminal" evidence="9">
    <location>
        <begin position="549"/>
        <end position="687"/>
    </location>
</feature>
<dbReference type="InterPro" id="IPR052728">
    <property type="entry name" value="O2_lipid_transport_reg"/>
</dbReference>
<feature type="transmembrane region" description="Helical" evidence="8">
    <location>
        <begin position="1033"/>
        <end position="1053"/>
    </location>
</feature>
<keyword evidence="11" id="KW-1185">Reference proteome</keyword>
<sequence>MKNEELRLQTWFVPDEYWQSLEVAHKLAFNYGYLTWEWVLGIRSYAQPLIIYFMYKILQFCHLDYPLLLIYLPRILQSVLSAYADYCFYKWCERRKWAVFSISTAWFWFYAGSRTLINTLETALTVIALSKFPWSRKSYSDTSFLWIVASLCVMRPTAVIHWFPLCVYYLIISEEKLLSIIFRKFIPIGSITLGTSIVLDSYAHGTFIITSYEFLKANVFSNIGEWYGVHPWYWYLSSGLPAVLGVQMIPFVIITLNILKHRREHQHDLALLGCIVFTLFVYSCLEHKEFRFILPLLPIVLKITSSHMARWSYKASPVLIWLVSIVIFAGNMLPAVYFSIIHQRGSLDVMVPLRSIAEKNPHGTRFLFLMPCHSTPLYSFLHVNVTTRFLTCEPNFQHEKNYVDEADDFYSSPSLWLRRAYPKDEPLPTHIITFDTVSVYISDILRRYKLMKRIFHTYSPSGRIGKYIYIYQLIFVHENVIVNEQCNSGFHPSDNLIISTTRLRNYTSTATARTNSKRDGVPIAHIEAPIIKLWKRFQLYFLSNNSLLSTSCQNATNKFQKGLKRNEYWAFKMLDATAKLPSGILSGNVNQFGDYDGCLSVVEAQYCLAELNLDSVWSEHYVQYKNLAHSYYPFKGTFEDPQHRVPDFTTIKWGICIPSECTAKELEVSLKTEFGIKAKVRENMCRRANQGSRPLSFGDYVARAFFMTLLLVVIVSTLLANNQEILSNNEGKFMRILFSFALQSNWKRLKHISNGDETINVNNNNNNCTKYAKKEDGEIKAVHGIRAISAIALLMCHKSLALMYNPYINRTATIEVFSQQWTVIGRTAIVYTDCFMLISGLLTTHSVLKDLQLHGSLRFLDRLRNRIFRLLPNIVTLILFCTYILPRTNSGPLWPMVVEHHSELCKQHMWKNFLFIHNYFGFENMCLTHTHQVGIDMQLFVFSYILALCCYNRKWGFFVTGVIWTSSAILRYVATVKYGLSHMIYFGIPIQKMFDTANMSYILPTHRATIYTTGIFMAYTLKYNFNLSKAQVIFGWSIAVISMLLAVMGPFQMIDKEYVYNSRHAALFGVVSPMLCGVCLSWVIYAANNGYAGWIGDFLHWKGFRYFTKISYSFYLIQFPVFFYNVGIQKAASEFTSHELLHFTETTATILISIALTVCVEMPFQNIEKIIFHSRSSKDKKPPSAHK</sequence>
<comment type="caution">
    <text evidence="10">The sequence shown here is derived from an EMBL/GenBank/DDBJ whole genome shotgun (WGS) entry which is preliminary data.</text>
</comment>
<evidence type="ECO:0000256" key="5">
    <source>
        <dbReference type="ARBA" id="ARBA00022824"/>
    </source>
</evidence>
<keyword evidence="2" id="KW-0328">Glycosyltransferase</keyword>
<feature type="transmembrane region" description="Helical" evidence="8">
    <location>
        <begin position="1001"/>
        <end position="1021"/>
    </location>
</feature>
<keyword evidence="3" id="KW-0808">Transferase</keyword>
<evidence type="ECO:0000256" key="1">
    <source>
        <dbReference type="ARBA" id="ARBA00004477"/>
    </source>
</evidence>
<evidence type="ECO:0000256" key="3">
    <source>
        <dbReference type="ARBA" id="ARBA00022679"/>
    </source>
</evidence>
<evidence type="ECO:0000313" key="10">
    <source>
        <dbReference type="EMBL" id="KAB0801966.1"/>
    </source>
</evidence>
<feature type="transmembrane region" description="Helical" evidence="8">
    <location>
        <begin position="955"/>
        <end position="974"/>
    </location>
</feature>
<dbReference type="PANTHER" id="PTHR11161">
    <property type="entry name" value="O-ACYLTRANSFERASE"/>
    <property type="match status" value="1"/>
</dbReference>
<organism evidence="10 11">
    <name type="scientific">Photinus pyralis</name>
    <name type="common">Common eastern firefly</name>
    <name type="synonym">Lampyris pyralis</name>
    <dbReference type="NCBI Taxonomy" id="7054"/>
    <lineage>
        <taxon>Eukaryota</taxon>
        <taxon>Metazoa</taxon>
        <taxon>Ecdysozoa</taxon>
        <taxon>Arthropoda</taxon>
        <taxon>Hexapoda</taxon>
        <taxon>Insecta</taxon>
        <taxon>Pterygota</taxon>
        <taxon>Neoptera</taxon>
        <taxon>Endopterygota</taxon>
        <taxon>Coleoptera</taxon>
        <taxon>Polyphaga</taxon>
        <taxon>Elateriformia</taxon>
        <taxon>Elateroidea</taxon>
        <taxon>Lampyridae</taxon>
        <taxon>Lampyrinae</taxon>
        <taxon>Photinus</taxon>
    </lineage>
</organism>
<dbReference type="Pfam" id="PF20146">
    <property type="entry name" value="NRF"/>
    <property type="match status" value="1"/>
</dbReference>
<dbReference type="GO" id="GO:0016747">
    <property type="term" value="F:acyltransferase activity, transferring groups other than amino-acyl groups"/>
    <property type="evidence" value="ECO:0007669"/>
    <property type="project" value="InterPro"/>
</dbReference>
<feature type="transmembrane region" description="Helical" evidence="8">
    <location>
        <begin position="1065"/>
        <end position="1085"/>
    </location>
</feature>
<keyword evidence="5" id="KW-0256">Endoplasmic reticulum</keyword>
<feature type="transmembrane region" description="Helical" evidence="8">
    <location>
        <begin position="1146"/>
        <end position="1164"/>
    </location>
</feature>
<feature type="transmembrane region" description="Helical" evidence="8">
    <location>
        <begin position="1106"/>
        <end position="1126"/>
    </location>
</feature>
<evidence type="ECO:0000256" key="7">
    <source>
        <dbReference type="ARBA" id="ARBA00023136"/>
    </source>
</evidence>
<dbReference type="Pfam" id="PF03901">
    <property type="entry name" value="Glyco_transf_22"/>
    <property type="match status" value="1"/>
</dbReference>
<dbReference type="InParanoid" id="A0A5N4AXB7"/>
<evidence type="ECO:0000256" key="4">
    <source>
        <dbReference type="ARBA" id="ARBA00022692"/>
    </source>
</evidence>
<name>A0A5N4AXB7_PHOPY</name>
<evidence type="ECO:0000256" key="2">
    <source>
        <dbReference type="ARBA" id="ARBA00022676"/>
    </source>
</evidence>
<dbReference type="InterPro" id="IPR002656">
    <property type="entry name" value="Acyl_transf_3_dom"/>
</dbReference>
<dbReference type="AlphaFoldDB" id="A0A5N4AXB7"/>
<dbReference type="GO" id="GO:0016757">
    <property type="term" value="F:glycosyltransferase activity"/>
    <property type="evidence" value="ECO:0007669"/>
    <property type="project" value="UniProtKB-KW"/>
</dbReference>